<comment type="caution">
    <text evidence="1">The sequence shown here is derived from an EMBL/GenBank/DDBJ whole genome shotgun (WGS) entry which is preliminary data.</text>
</comment>
<name>A0AAV3K2V3_ACIBA</name>
<gene>
    <name evidence="1" type="ORF">N173_15305</name>
</gene>
<evidence type="ECO:0000313" key="2">
    <source>
        <dbReference type="Proteomes" id="UP000016517"/>
    </source>
</evidence>
<evidence type="ECO:0000313" key="1">
    <source>
        <dbReference type="EMBL" id="ERH70138.1"/>
    </source>
</evidence>
<protein>
    <submittedName>
        <fullName evidence="1">Uncharacterized protein</fullName>
    </submittedName>
</protein>
<proteinExistence type="predicted"/>
<dbReference type="Proteomes" id="UP000016517">
    <property type="component" value="Unassembled WGS sequence"/>
</dbReference>
<accession>A0AAV3K2V3</accession>
<dbReference type="AlphaFoldDB" id="A0AAV3K2V3"/>
<organism evidence="1 2">
    <name type="scientific">Acinetobacter baumannii EGD-HP18</name>
    <dbReference type="NCBI Taxonomy" id="1358412"/>
    <lineage>
        <taxon>Bacteria</taxon>
        <taxon>Pseudomonadati</taxon>
        <taxon>Pseudomonadota</taxon>
        <taxon>Gammaproteobacteria</taxon>
        <taxon>Moraxellales</taxon>
        <taxon>Moraxellaceae</taxon>
        <taxon>Acinetobacter</taxon>
        <taxon>Acinetobacter calcoaceticus/baumannii complex</taxon>
    </lineage>
</organism>
<reference evidence="1 2" key="1">
    <citation type="submission" date="2013-08" db="EMBL/GenBank/DDBJ databases">
        <title>Study of Ammonical-Nitrogen removal by Nitrification Denitrification process using lab isolates.</title>
        <authorList>
            <person name="Khardenavis A.A."/>
            <person name="Pal R.R."/>
            <person name="Kapley A."/>
            <person name="Qureshi A."/>
            <person name="Purohit H.J."/>
        </authorList>
    </citation>
    <scope>NUCLEOTIDE SEQUENCE [LARGE SCALE GENOMIC DNA]</scope>
    <source>
        <strain evidence="1 2">EGD-HP18</strain>
    </source>
</reference>
<dbReference type="EMBL" id="AVST01000056">
    <property type="protein sequence ID" value="ERH70138.1"/>
    <property type="molecule type" value="Genomic_DNA"/>
</dbReference>
<sequence length="38" mass="4418">MSFQPQISLFLLFIQKGDAIFRPKLPLDLNKQVCLKKV</sequence>